<reference evidence="1 2" key="1">
    <citation type="submission" date="2019-05" db="EMBL/GenBank/DDBJ databases">
        <title>Another draft genome of Portunus trituberculatus and its Hox gene families provides insights of decapod evolution.</title>
        <authorList>
            <person name="Jeong J.-H."/>
            <person name="Song I."/>
            <person name="Kim S."/>
            <person name="Choi T."/>
            <person name="Kim D."/>
            <person name="Ryu S."/>
            <person name="Kim W."/>
        </authorList>
    </citation>
    <scope>NUCLEOTIDE SEQUENCE [LARGE SCALE GENOMIC DNA]</scope>
    <source>
        <tissue evidence="1">Muscle</tissue>
    </source>
</reference>
<dbReference type="AlphaFoldDB" id="A0A5B7DZL2"/>
<evidence type="ECO:0000313" key="2">
    <source>
        <dbReference type="Proteomes" id="UP000324222"/>
    </source>
</evidence>
<dbReference type="EMBL" id="VSRR010001616">
    <property type="protein sequence ID" value="MPC26569.1"/>
    <property type="molecule type" value="Genomic_DNA"/>
</dbReference>
<protein>
    <submittedName>
        <fullName evidence="1">Uncharacterized protein</fullName>
    </submittedName>
</protein>
<dbReference type="OrthoDB" id="10065625at2759"/>
<proteinExistence type="predicted"/>
<accession>A0A5B7DZL2</accession>
<dbReference type="Proteomes" id="UP000324222">
    <property type="component" value="Unassembled WGS sequence"/>
</dbReference>
<evidence type="ECO:0000313" key="1">
    <source>
        <dbReference type="EMBL" id="MPC26569.1"/>
    </source>
</evidence>
<organism evidence="1 2">
    <name type="scientific">Portunus trituberculatus</name>
    <name type="common">Swimming crab</name>
    <name type="synonym">Neptunus trituberculatus</name>
    <dbReference type="NCBI Taxonomy" id="210409"/>
    <lineage>
        <taxon>Eukaryota</taxon>
        <taxon>Metazoa</taxon>
        <taxon>Ecdysozoa</taxon>
        <taxon>Arthropoda</taxon>
        <taxon>Crustacea</taxon>
        <taxon>Multicrustacea</taxon>
        <taxon>Malacostraca</taxon>
        <taxon>Eumalacostraca</taxon>
        <taxon>Eucarida</taxon>
        <taxon>Decapoda</taxon>
        <taxon>Pleocyemata</taxon>
        <taxon>Brachyura</taxon>
        <taxon>Eubrachyura</taxon>
        <taxon>Portunoidea</taxon>
        <taxon>Portunidae</taxon>
        <taxon>Portuninae</taxon>
        <taxon>Portunus</taxon>
    </lineage>
</organism>
<sequence length="123" mass="14219">MDYWPRHHGQLLKLFSSHLQGRILRVVVTGCTPAILQWRPPFHRTRSWNVYSNDCLQSFSLASALADYVTLLHSYNIEEVGNVINATNRHLGNIMVWGDRWQVKFADEKTLALVISLSREDAR</sequence>
<name>A0A5B7DZL2_PORTR</name>
<gene>
    <name evidence="1" type="ORF">E2C01_019710</name>
</gene>
<comment type="caution">
    <text evidence="1">The sequence shown here is derived from an EMBL/GenBank/DDBJ whole genome shotgun (WGS) entry which is preliminary data.</text>
</comment>
<keyword evidence="2" id="KW-1185">Reference proteome</keyword>